<proteinExistence type="predicted"/>
<feature type="compositionally biased region" description="Pro residues" evidence="1">
    <location>
        <begin position="230"/>
        <end position="239"/>
    </location>
</feature>
<feature type="transmembrane region" description="Helical" evidence="2">
    <location>
        <begin position="93"/>
        <end position="113"/>
    </location>
</feature>
<feature type="compositionally biased region" description="Gly residues" evidence="1">
    <location>
        <begin position="324"/>
        <end position="385"/>
    </location>
</feature>
<feature type="region of interest" description="Disordered" evidence="1">
    <location>
        <begin position="1"/>
        <end position="26"/>
    </location>
</feature>
<dbReference type="AlphaFoldDB" id="A0A949JDW5"/>
<feature type="compositionally biased region" description="Basic and acidic residues" evidence="1">
    <location>
        <begin position="172"/>
        <end position="184"/>
    </location>
</feature>
<feature type="compositionally biased region" description="Basic and acidic residues" evidence="1">
    <location>
        <begin position="260"/>
        <end position="269"/>
    </location>
</feature>
<feature type="region of interest" description="Disordered" evidence="1">
    <location>
        <begin position="260"/>
        <end position="402"/>
    </location>
</feature>
<reference evidence="3" key="1">
    <citation type="submission" date="2021-06" db="EMBL/GenBank/DDBJ databases">
        <title>Sequencing of actinobacteria type strains.</title>
        <authorList>
            <person name="Nguyen G.-S."/>
            <person name="Wentzel A."/>
        </authorList>
    </citation>
    <scope>NUCLEOTIDE SEQUENCE</scope>
    <source>
        <strain evidence="3">P38-E01</strain>
    </source>
</reference>
<keyword evidence="4" id="KW-1185">Reference proteome</keyword>
<protein>
    <submittedName>
        <fullName evidence="3">Uncharacterized protein</fullName>
    </submittedName>
</protein>
<evidence type="ECO:0000256" key="2">
    <source>
        <dbReference type="SAM" id="Phobius"/>
    </source>
</evidence>
<dbReference type="Proteomes" id="UP000694501">
    <property type="component" value="Unassembled WGS sequence"/>
</dbReference>
<keyword evidence="2" id="KW-1133">Transmembrane helix</keyword>
<keyword evidence="2" id="KW-0472">Membrane</keyword>
<dbReference type="RefSeq" id="WP_211042011.1">
    <property type="nucleotide sequence ID" value="NZ_JAELVF020000001.1"/>
</dbReference>
<evidence type="ECO:0000256" key="1">
    <source>
        <dbReference type="SAM" id="MobiDB-lite"/>
    </source>
</evidence>
<organism evidence="3 4">
    <name type="scientific">Streptomyces tardus</name>
    <dbReference type="NCBI Taxonomy" id="2780544"/>
    <lineage>
        <taxon>Bacteria</taxon>
        <taxon>Bacillati</taxon>
        <taxon>Actinomycetota</taxon>
        <taxon>Actinomycetes</taxon>
        <taxon>Kitasatosporales</taxon>
        <taxon>Streptomycetaceae</taxon>
        <taxon>Streptomyces</taxon>
    </lineage>
</organism>
<keyword evidence="2" id="KW-0812">Transmembrane</keyword>
<gene>
    <name evidence="3" type="ORF">JGS22_003600</name>
</gene>
<dbReference type="EMBL" id="JAELVF020000001">
    <property type="protein sequence ID" value="MBU7596745.1"/>
    <property type="molecule type" value="Genomic_DNA"/>
</dbReference>
<feature type="compositionally biased region" description="Gly residues" evidence="1">
    <location>
        <begin position="123"/>
        <end position="132"/>
    </location>
</feature>
<feature type="region of interest" description="Disordered" evidence="1">
    <location>
        <begin position="123"/>
        <end position="246"/>
    </location>
</feature>
<comment type="caution">
    <text evidence="3">The sequence shown here is derived from an EMBL/GenBank/DDBJ whole genome shotgun (WGS) entry which is preliminary data.</text>
</comment>
<accession>A0A949JDW5</accession>
<feature type="compositionally biased region" description="Gly residues" evidence="1">
    <location>
        <begin position="288"/>
        <end position="307"/>
    </location>
</feature>
<name>A0A949JDW5_9ACTN</name>
<sequence>MDDEAAENLLRGSVGDGASSCPSPSAQELAGVLDGLAESHRSAERSGELPGEAEALAAFRTARTARAHDCRGGRAGARSRRGRYMTRVSGTPLHVGFAMAIAGFALGGVAVAASNGVLPAPFGGGEDPGASGGRPPAVEPLESESPYLDNSSGGNSDRPDERLPGWGSPSERGAERPGGSHRDIAGALRGNGDHQGVGTPSQSGPPADDSPSTWPHRPDPDGGSQSPEPDNWPPTPPSTKPGAPDPTVVVALCRAYEGDKIEHGKRWELEQVAGGPEQVESYCEEYGDVGGGGGGTEGGDSGNGGVGIPEQPDEPGTPTTPGEPGDGSGGGSGGGAGGAGGPDGPGDDTGGAGGGGAAGGATGGGATGGSGGGSGTGGNGDGGTSAGIDPGTDPAEDGGGGA</sequence>
<evidence type="ECO:0000313" key="3">
    <source>
        <dbReference type="EMBL" id="MBU7596745.1"/>
    </source>
</evidence>
<evidence type="ECO:0000313" key="4">
    <source>
        <dbReference type="Proteomes" id="UP000694501"/>
    </source>
</evidence>